<keyword evidence="1" id="KW-1133">Transmembrane helix</keyword>
<name>A0A2X0KE92_9ACTN</name>
<keyword evidence="3" id="KW-1185">Reference proteome</keyword>
<protein>
    <submittedName>
        <fullName evidence="2">Uncharacterized protein</fullName>
    </submittedName>
</protein>
<feature type="transmembrane region" description="Helical" evidence="1">
    <location>
        <begin position="50"/>
        <end position="70"/>
    </location>
</feature>
<evidence type="ECO:0000313" key="2">
    <source>
        <dbReference type="EMBL" id="RAG87355.1"/>
    </source>
</evidence>
<accession>A0A2X0KE92</accession>
<keyword evidence="1" id="KW-0472">Membrane</keyword>
<dbReference type="Proteomes" id="UP000248889">
    <property type="component" value="Unassembled WGS sequence"/>
</dbReference>
<comment type="caution">
    <text evidence="2">The sequence shown here is derived from an EMBL/GenBank/DDBJ whole genome shotgun (WGS) entry which is preliminary data.</text>
</comment>
<gene>
    <name evidence="2" type="ORF">DN069_02230</name>
</gene>
<organism evidence="2 3">
    <name type="scientific">Streptacidiphilus pinicola</name>
    <dbReference type="NCBI Taxonomy" id="2219663"/>
    <lineage>
        <taxon>Bacteria</taxon>
        <taxon>Bacillati</taxon>
        <taxon>Actinomycetota</taxon>
        <taxon>Actinomycetes</taxon>
        <taxon>Kitasatosporales</taxon>
        <taxon>Streptomycetaceae</taxon>
        <taxon>Streptacidiphilus</taxon>
    </lineage>
</organism>
<dbReference type="EMBL" id="QKYN01000008">
    <property type="protein sequence ID" value="RAG87355.1"/>
    <property type="molecule type" value="Genomic_DNA"/>
</dbReference>
<evidence type="ECO:0000313" key="3">
    <source>
        <dbReference type="Proteomes" id="UP000248889"/>
    </source>
</evidence>
<reference evidence="2 3" key="1">
    <citation type="submission" date="2018-06" db="EMBL/GenBank/DDBJ databases">
        <title>Streptacidiphilus pinicola sp. nov., isolated from pine grove soil.</title>
        <authorList>
            <person name="Roh S.G."/>
            <person name="Park S."/>
            <person name="Kim M.-K."/>
            <person name="Yun B.-R."/>
            <person name="Park J."/>
            <person name="Kim M.J."/>
            <person name="Kim Y.S."/>
            <person name="Kim S.B."/>
        </authorList>
    </citation>
    <scope>NUCLEOTIDE SEQUENCE [LARGE SCALE GENOMIC DNA]</scope>
    <source>
        <strain evidence="2 3">MMS16-CNU450</strain>
    </source>
</reference>
<keyword evidence="1" id="KW-0812">Transmembrane</keyword>
<proteinExistence type="predicted"/>
<dbReference type="RefSeq" id="WP_111498967.1">
    <property type="nucleotide sequence ID" value="NZ_QKYN01000008.1"/>
</dbReference>
<evidence type="ECO:0000256" key="1">
    <source>
        <dbReference type="SAM" id="Phobius"/>
    </source>
</evidence>
<dbReference type="AlphaFoldDB" id="A0A2X0KE92"/>
<sequence length="81" mass="8769">MSPVSRAVAALRSFGRFWYDFVIGDDWRVALGVAVTLAATWGLTRSGVNAWWLLPIAVALLLGLSLLRVVRAARQKSPSGS</sequence>